<gene>
    <name evidence="2" type="ORF">PH603_00620</name>
</gene>
<proteinExistence type="predicted"/>
<evidence type="ECO:0000313" key="3">
    <source>
        <dbReference type="Proteomes" id="UP001217500"/>
    </source>
</evidence>
<reference evidence="2" key="1">
    <citation type="submission" date="2023-01" db="EMBL/GenBank/DDBJ databases">
        <title>The genome sequence of Kordiimonadaceae bacterium 6D33.</title>
        <authorList>
            <person name="Liu Y."/>
        </authorList>
    </citation>
    <scope>NUCLEOTIDE SEQUENCE</scope>
    <source>
        <strain evidence="2">6D33</strain>
    </source>
</reference>
<feature type="transmembrane region" description="Helical" evidence="1">
    <location>
        <begin position="240"/>
        <end position="258"/>
    </location>
</feature>
<keyword evidence="1" id="KW-0472">Membrane</keyword>
<keyword evidence="1" id="KW-1133">Transmembrane helix</keyword>
<sequence length="316" mass="33718">MTVAESIANWSFLLIAALLVDLALGGRRLLGRLPGPDHLLYGLVAAIATRLDRPGRGEGTKMARGFLLILILAPALAGLGHMVDRVAFDGRTGSLLALVLLVLTIGQRAVWDLTRAIGKALADGTRRADENRFGAARWALERLVLRFTDGLVVNAALLMIGGFTLLLPFRLIAVAVSTGAPSGLLRPKGAFHRVAVILHEIIAFPGTLIAGLIVATAQFFAPHGSFRTFRGFLPRKGPYLLSRALPMGALAYGLGLNFKSDTEMRDDAALWFGPADGRARLGPADIRRCQLVAIAATLIMFLLLIALLAGALHVSR</sequence>
<name>A0AAE9XSF0_9PROT</name>
<feature type="transmembrane region" description="Helical" evidence="1">
    <location>
        <begin position="151"/>
        <end position="176"/>
    </location>
</feature>
<accession>A0AAE9XSF0</accession>
<dbReference type="Proteomes" id="UP001217500">
    <property type="component" value="Chromosome"/>
</dbReference>
<organism evidence="2 3">
    <name type="scientific">Gimibacter soli</name>
    <dbReference type="NCBI Taxonomy" id="3024400"/>
    <lineage>
        <taxon>Bacteria</taxon>
        <taxon>Pseudomonadati</taxon>
        <taxon>Pseudomonadota</taxon>
        <taxon>Alphaproteobacteria</taxon>
        <taxon>Kordiimonadales</taxon>
        <taxon>Temperatibacteraceae</taxon>
        <taxon>Gimibacter</taxon>
    </lineage>
</organism>
<evidence type="ECO:0000313" key="2">
    <source>
        <dbReference type="EMBL" id="WCL54261.1"/>
    </source>
</evidence>
<dbReference type="EMBL" id="CP116805">
    <property type="protein sequence ID" value="WCL54261.1"/>
    <property type="molecule type" value="Genomic_DNA"/>
</dbReference>
<feature type="transmembrane region" description="Helical" evidence="1">
    <location>
        <begin position="95"/>
        <end position="111"/>
    </location>
</feature>
<evidence type="ECO:0008006" key="4">
    <source>
        <dbReference type="Google" id="ProtNLM"/>
    </source>
</evidence>
<keyword evidence="3" id="KW-1185">Reference proteome</keyword>
<keyword evidence="1" id="KW-0812">Transmembrane</keyword>
<feature type="transmembrane region" description="Helical" evidence="1">
    <location>
        <begin position="196"/>
        <end position="220"/>
    </location>
</feature>
<dbReference type="KEGG" id="gso:PH603_00620"/>
<protein>
    <recommendedName>
        <fullName evidence="4">Cobalamin biosynthesis protein CobD</fullName>
    </recommendedName>
</protein>
<evidence type="ECO:0000256" key="1">
    <source>
        <dbReference type="SAM" id="Phobius"/>
    </source>
</evidence>
<dbReference type="RefSeq" id="WP_289503980.1">
    <property type="nucleotide sequence ID" value="NZ_CP116805.1"/>
</dbReference>
<feature type="transmembrane region" description="Helical" evidence="1">
    <location>
        <begin position="65"/>
        <end position="83"/>
    </location>
</feature>
<dbReference type="AlphaFoldDB" id="A0AAE9XSF0"/>
<feature type="transmembrane region" description="Helical" evidence="1">
    <location>
        <begin position="6"/>
        <end position="24"/>
    </location>
</feature>
<feature type="transmembrane region" description="Helical" evidence="1">
    <location>
        <begin position="291"/>
        <end position="314"/>
    </location>
</feature>